<feature type="transmembrane region" description="Helical" evidence="6">
    <location>
        <begin position="118"/>
        <end position="144"/>
    </location>
</feature>
<evidence type="ECO:0000256" key="5">
    <source>
        <dbReference type="ARBA" id="ARBA00023136"/>
    </source>
</evidence>
<organism evidence="7 8">
    <name type="scientific">Fundulus heteroclitus</name>
    <name type="common">Killifish</name>
    <name type="synonym">Mummichog</name>
    <dbReference type="NCBI Taxonomy" id="8078"/>
    <lineage>
        <taxon>Eukaryota</taxon>
        <taxon>Metazoa</taxon>
        <taxon>Chordata</taxon>
        <taxon>Craniata</taxon>
        <taxon>Vertebrata</taxon>
        <taxon>Euteleostomi</taxon>
        <taxon>Actinopterygii</taxon>
        <taxon>Neopterygii</taxon>
        <taxon>Teleostei</taxon>
        <taxon>Neoteleostei</taxon>
        <taxon>Acanthomorphata</taxon>
        <taxon>Ovalentaria</taxon>
        <taxon>Atherinomorphae</taxon>
        <taxon>Cyprinodontiformes</taxon>
        <taxon>Fundulidae</taxon>
        <taxon>Fundulus</taxon>
    </lineage>
</organism>
<reference evidence="7" key="2">
    <citation type="submission" date="2025-09" db="UniProtKB">
        <authorList>
            <consortium name="Ensembl"/>
        </authorList>
    </citation>
    <scope>IDENTIFICATION</scope>
</reference>
<keyword evidence="8" id="KW-1185">Reference proteome</keyword>
<dbReference type="Pfam" id="PF04103">
    <property type="entry name" value="CD20"/>
    <property type="match status" value="1"/>
</dbReference>
<evidence type="ECO:0000256" key="6">
    <source>
        <dbReference type="SAM" id="Phobius"/>
    </source>
</evidence>
<dbReference type="Ensembl" id="ENSFHET00000012623.1">
    <property type="protein sequence ID" value="ENSFHEP00000022537.1"/>
    <property type="gene ID" value="ENSFHEG00000002987.1"/>
</dbReference>
<sequence length="209" mass="22821">MSVTMSRADGVTVFTLTSDPDSRWPPLCQILKSLCYSPACCGVSQSLRNVLGTSQSVLGAIHIMIGLLQIGLSIILLLTHSGPRMYDLINVLFGIVSLFIVFGIICILSEKYPSPCLVIINVIVNLAGVALAITAIVLCSLIMGDIYPWFGCDRRDDYYWSYRSTTPSPAIDTQYIKERCLEAKALAATPEDPELYKPLLEEVATEPAA</sequence>
<keyword evidence="5 6" id="KW-0472">Membrane</keyword>
<feature type="transmembrane region" description="Helical" evidence="6">
    <location>
        <begin position="91"/>
        <end position="112"/>
    </location>
</feature>
<evidence type="ECO:0000313" key="8">
    <source>
        <dbReference type="Proteomes" id="UP000265000"/>
    </source>
</evidence>
<dbReference type="GO" id="GO:0016020">
    <property type="term" value="C:membrane"/>
    <property type="evidence" value="ECO:0007669"/>
    <property type="project" value="UniProtKB-SubCell"/>
</dbReference>
<feature type="transmembrane region" description="Helical" evidence="6">
    <location>
        <begin position="57"/>
        <end position="79"/>
    </location>
</feature>
<evidence type="ECO:0000256" key="3">
    <source>
        <dbReference type="ARBA" id="ARBA00022692"/>
    </source>
</evidence>
<comment type="similarity">
    <text evidence="2">Belongs to the MS4A family.</text>
</comment>
<dbReference type="InterPro" id="IPR007237">
    <property type="entry name" value="CD20-like"/>
</dbReference>
<reference evidence="7" key="1">
    <citation type="submission" date="2025-08" db="UniProtKB">
        <authorList>
            <consortium name="Ensembl"/>
        </authorList>
    </citation>
    <scope>IDENTIFICATION</scope>
</reference>
<dbReference type="Proteomes" id="UP000265000">
    <property type="component" value="Unplaced"/>
</dbReference>
<dbReference type="InterPro" id="IPR030417">
    <property type="entry name" value="MS4A"/>
</dbReference>
<evidence type="ECO:0000256" key="1">
    <source>
        <dbReference type="ARBA" id="ARBA00004141"/>
    </source>
</evidence>
<keyword evidence="4 6" id="KW-1133">Transmembrane helix</keyword>
<proteinExistence type="inferred from homology"/>
<dbReference type="PANTHER" id="PTHR23320">
    <property type="entry name" value="MEMBRANE-SPANNING 4-DOMAINS SUBFAMILY A MS4A -RELATED"/>
    <property type="match status" value="1"/>
</dbReference>
<keyword evidence="3 6" id="KW-0812">Transmembrane</keyword>
<comment type="subcellular location">
    <subcellularLocation>
        <location evidence="1">Membrane</location>
        <topology evidence="1">Multi-pass membrane protein</topology>
    </subcellularLocation>
</comment>
<name>A0A3Q2Q8W7_FUNHE</name>
<evidence type="ECO:0000256" key="4">
    <source>
        <dbReference type="ARBA" id="ARBA00022989"/>
    </source>
</evidence>
<dbReference type="STRING" id="8078.ENSFHEP00000022537"/>
<evidence type="ECO:0000313" key="7">
    <source>
        <dbReference type="Ensembl" id="ENSFHEP00000022537.1"/>
    </source>
</evidence>
<evidence type="ECO:0000256" key="2">
    <source>
        <dbReference type="ARBA" id="ARBA00009565"/>
    </source>
</evidence>
<protein>
    <submittedName>
        <fullName evidence="7">Transmembrane protein 176B-like</fullName>
    </submittedName>
</protein>
<dbReference type="AlphaFoldDB" id="A0A3Q2Q8W7"/>
<accession>A0A3Q2Q8W7</accession>
<dbReference type="GeneTree" id="ENSGT00510000051675"/>
<dbReference type="PANTHER" id="PTHR23320:SF125">
    <property type="entry name" value="TRANSMEMBRANE PROTEIN 176L.1-RELATED"/>
    <property type="match status" value="1"/>
</dbReference>